<organism evidence="1 2">
    <name type="scientific">Phaeosphaeria nodorum (strain SN15 / ATCC MYA-4574 / FGSC 10173)</name>
    <name type="common">Glume blotch fungus</name>
    <name type="synonym">Parastagonospora nodorum</name>
    <dbReference type="NCBI Taxonomy" id="321614"/>
    <lineage>
        <taxon>Eukaryota</taxon>
        <taxon>Fungi</taxon>
        <taxon>Dikarya</taxon>
        <taxon>Ascomycota</taxon>
        <taxon>Pezizomycotina</taxon>
        <taxon>Dothideomycetes</taxon>
        <taxon>Pleosporomycetidae</taxon>
        <taxon>Pleosporales</taxon>
        <taxon>Pleosporineae</taxon>
        <taxon>Phaeosphaeriaceae</taxon>
        <taxon>Parastagonospora</taxon>
    </lineage>
</organism>
<protein>
    <submittedName>
        <fullName evidence="1">Uncharacterized protein</fullName>
    </submittedName>
</protein>
<evidence type="ECO:0000313" key="2">
    <source>
        <dbReference type="Proteomes" id="UP000663193"/>
    </source>
</evidence>
<dbReference type="VEuPathDB" id="FungiDB:JI435_411820"/>
<reference evidence="2" key="1">
    <citation type="journal article" date="2021" name="BMC Genomics">
        <title>Chromosome-level genome assembly and manually-curated proteome of model necrotroph Parastagonospora nodorum Sn15 reveals a genome-wide trove of candidate effector homologs, and redundancy of virulence-related functions within an accessory chromosome.</title>
        <authorList>
            <person name="Bertazzoni S."/>
            <person name="Jones D.A.B."/>
            <person name="Phan H.T."/>
            <person name="Tan K.-C."/>
            <person name="Hane J.K."/>
        </authorList>
    </citation>
    <scope>NUCLEOTIDE SEQUENCE [LARGE SCALE GENOMIC DNA]</scope>
    <source>
        <strain evidence="2">SN15 / ATCC MYA-4574 / FGSC 10173)</strain>
    </source>
</reference>
<dbReference type="EMBL" id="CP069030">
    <property type="protein sequence ID" value="QRC98287.1"/>
    <property type="molecule type" value="Genomic_DNA"/>
</dbReference>
<accession>A0A7U2F4N7</accession>
<keyword evidence="2" id="KW-1185">Reference proteome</keyword>
<dbReference type="AlphaFoldDB" id="A0A7U2F4N7"/>
<sequence length="120" mass="13980">TPCSSNENMLHQASEEHDITKKELDLRLRSFTYHPTCKNPYWSSRMRHADHVSDQSITLHCSVRLQSASRSEKTSHGNSHISICYDISYRLDYLSQLDNTVGSRRKKINTHYIHSLIYLS</sequence>
<proteinExistence type="predicted"/>
<feature type="non-terminal residue" evidence="1">
    <location>
        <position position="1"/>
    </location>
</feature>
<evidence type="ECO:0000313" key="1">
    <source>
        <dbReference type="EMBL" id="QRC98287.1"/>
    </source>
</evidence>
<gene>
    <name evidence="1" type="ORF">JI435_411820</name>
</gene>
<dbReference type="Proteomes" id="UP000663193">
    <property type="component" value="Chromosome 8"/>
</dbReference>
<name>A0A7U2F4N7_PHANO</name>